<evidence type="ECO:0000256" key="1">
    <source>
        <dbReference type="SAM" id="Phobius"/>
    </source>
</evidence>
<dbReference type="Proteomes" id="UP000617628">
    <property type="component" value="Unassembled WGS sequence"/>
</dbReference>
<feature type="transmembrane region" description="Helical" evidence="1">
    <location>
        <begin position="12"/>
        <end position="33"/>
    </location>
</feature>
<organism evidence="2 3">
    <name type="scientific">Pelagicoccus mobilis</name>
    <dbReference type="NCBI Taxonomy" id="415221"/>
    <lineage>
        <taxon>Bacteria</taxon>
        <taxon>Pseudomonadati</taxon>
        <taxon>Verrucomicrobiota</taxon>
        <taxon>Opitutia</taxon>
        <taxon>Puniceicoccales</taxon>
        <taxon>Pelagicoccaceae</taxon>
        <taxon>Pelagicoccus</taxon>
    </lineage>
</organism>
<comment type="caution">
    <text evidence="2">The sequence shown here is derived from an EMBL/GenBank/DDBJ whole genome shotgun (WGS) entry which is preliminary data.</text>
</comment>
<dbReference type="EMBL" id="JAENIL010000004">
    <property type="protein sequence ID" value="MBK1875764.1"/>
    <property type="molecule type" value="Genomic_DNA"/>
</dbReference>
<protein>
    <submittedName>
        <fullName evidence="2">Uncharacterized protein</fullName>
    </submittedName>
</protein>
<dbReference type="AlphaFoldDB" id="A0A934VPQ4"/>
<keyword evidence="1" id="KW-0812">Transmembrane</keyword>
<feature type="transmembrane region" description="Helical" evidence="1">
    <location>
        <begin position="70"/>
        <end position="89"/>
    </location>
</feature>
<evidence type="ECO:0000313" key="3">
    <source>
        <dbReference type="Proteomes" id="UP000617628"/>
    </source>
</evidence>
<name>A0A934VPQ4_9BACT</name>
<dbReference type="RefSeq" id="WP_200353982.1">
    <property type="nucleotide sequence ID" value="NZ_JAENIL010000004.1"/>
</dbReference>
<keyword evidence="1" id="KW-0472">Membrane</keyword>
<proteinExistence type="predicted"/>
<keyword evidence="1" id="KW-1133">Transmembrane helix</keyword>
<accession>A0A934VPQ4</accession>
<keyword evidence="3" id="KW-1185">Reference proteome</keyword>
<feature type="transmembrane region" description="Helical" evidence="1">
    <location>
        <begin position="39"/>
        <end position="58"/>
    </location>
</feature>
<evidence type="ECO:0000313" key="2">
    <source>
        <dbReference type="EMBL" id="MBK1875764.1"/>
    </source>
</evidence>
<gene>
    <name evidence="2" type="ORF">JIN87_02730</name>
</gene>
<reference evidence="2" key="1">
    <citation type="submission" date="2021-01" db="EMBL/GenBank/DDBJ databases">
        <title>Modified the classification status of verrucomicrobia.</title>
        <authorList>
            <person name="Feng X."/>
        </authorList>
    </citation>
    <scope>NUCLEOTIDE SEQUENCE</scope>
    <source>
        <strain evidence="2">KCTC 13126</strain>
    </source>
</reference>
<sequence>MKKEKREMKHSVFQRILAVLGCFLFLTAGIVWLVAGFQIVVAALLLAAVAGISGPAVAEGGGILDIVGSIFEAVLEGIMGIFELIGDLFNF</sequence>